<organism evidence="1 2">
    <name type="scientific">Caerostris extrusa</name>
    <name type="common">Bark spider</name>
    <name type="synonym">Caerostris bankana</name>
    <dbReference type="NCBI Taxonomy" id="172846"/>
    <lineage>
        <taxon>Eukaryota</taxon>
        <taxon>Metazoa</taxon>
        <taxon>Ecdysozoa</taxon>
        <taxon>Arthropoda</taxon>
        <taxon>Chelicerata</taxon>
        <taxon>Arachnida</taxon>
        <taxon>Araneae</taxon>
        <taxon>Araneomorphae</taxon>
        <taxon>Entelegynae</taxon>
        <taxon>Araneoidea</taxon>
        <taxon>Araneidae</taxon>
        <taxon>Caerostris</taxon>
    </lineage>
</organism>
<comment type="caution">
    <text evidence="1">The sequence shown here is derived from an EMBL/GenBank/DDBJ whole genome shotgun (WGS) entry which is preliminary data.</text>
</comment>
<keyword evidence="2" id="KW-1185">Reference proteome</keyword>
<name>A0AAV4YCH5_CAEEX</name>
<reference evidence="1 2" key="1">
    <citation type="submission" date="2021-06" db="EMBL/GenBank/DDBJ databases">
        <title>Caerostris extrusa draft genome.</title>
        <authorList>
            <person name="Kono N."/>
            <person name="Arakawa K."/>
        </authorList>
    </citation>
    <scope>NUCLEOTIDE SEQUENCE [LARGE SCALE GENOMIC DNA]</scope>
</reference>
<dbReference type="Proteomes" id="UP001054945">
    <property type="component" value="Unassembled WGS sequence"/>
</dbReference>
<sequence length="71" mass="8136">MTLRSLTGRVLFRAPNDESLQSAEHICKRMQQMANEKAADEKVLSLYLTYLNDSDIEVDPVVHQKMENIVT</sequence>
<proteinExistence type="predicted"/>
<evidence type="ECO:0000313" key="1">
    <source>
        <dbReference type="EMBL" id="GIZ03909.1"/>
    </source>
</evidence>
<evidence type="ECO:0000313" key="2">
    <source>
        <dbReference type="Proteomes" id="UP001054945"/>
    </source>
</evidence>
<accession>A0AAV4YCH5</accession>
<gene>
    <name evidence="1" type="ORF">CEXT_245451</name>
</gene>
<protein>
    <submittedName>
        <fullName evidence="1">Uncharacterized protein</fullName>
    </submittedName>
</protein>
<dbReference type="EMBL" id="BPLR01019012">
    <property type="protein sequence ID" value="GIZ03909.1"/>
    <property type="molecule type" value="Genomic_DNA"/>
</dbReference>
<dbReference type="AlphaFoldDB" id="A0AAV4YCH5"/>